<keyword evidence="8" id="KW-1185">Reference proteome</keyword>
<dbReference type="PROSITE" id="PS51257">
    <property type="entry name" value="PROKAR_LIPOPROTEIN"/>
    <property type="match status" value="1"/>
</dbReference>
<dbReference type="OrthoDB" id="6328960at2"/>
<dbReference type="EMBL" id="AP014936">
    <property type="protein sequence ID" value="BAU48168.1"/>
    <property type="molecule type" value="Genomic_DNA"/>
</dbReference>
<dbReference type="Gene3D" id="2.120.10.80">
    <property type="entry name" value="Kelch-type beta propeller"/>
    <property type="match status" value="3"/>
</dbReference>
<dbReference type="Pfam" id="PF13205">
    <property type="entry name" value="Big_5"/>
    <property type="match status" value="1"/>
</dbReference>
<dbReference type="PANTHER" id="PTHR46093:SF18">
    <property type="entry name" value="FIBRONECTIN TYPE-III DOMAIN-CONTAINING PROTEIN"/>
    <property type="match status" value="1"/>
</dbReference>
<dbReference type="AlphaFoldDB" id="A0A1B4V3M7"/>
<evidence type="ECO:0000313" key="8">
    <source>
        <dbReference type="Proteomes" id="UP000218899"/>
    </source>
</evidence>
<organism evidence="7 8">
    <name type="scientific">Sulfurifustis variabilis</name>
    <dbReference type="NCBI Taxonomy" id="1675686"/>
    <lineage>
        <taxon>Bacteria</taxon>
        <taxon>Pseudomonadati</taxon>
        <taxon>Pseudomonadota</taxon>
        <taxon>Gammaproteobacteria</taxon>
        <taxon>Acidiferrobacterales</taxon>
        <taxon>Acidiferrobacteraceae</taxon>
        <taxon>Sulfurifustis</taxon>
    </lineage>
</organism>
<evidence type="ECO:0000256" key="3">
    <source>
        <dbReference type="ARBA" id="ARBA00022737"/>
    </source>
</evidence>
<keyword evidence="1" id="KW-0880">Kelch repeat</keyword>
<dbReference type="InterPro" id="IPR032812">
    <property type="entry name" value="SbsA_Ig"/>
</dbReference>
<feature type="domain" description="SbsA Ig-like" evidence="6">
    <location>
        <begin position="47"/>
        <end position="147"/>
    </location>
</feature>
<dbReference type="InterPro" id="IPR015915">
    <property type="entry name" value="Kelch-typ_b-propeller"/>
</dbReference>
<dbReference type="KEGG" id="sva:SVA_1608"/>
<evidence type="ECO:0000259" key="6">
    <source>
        <dbReference type="Pfam" id="PF13205"/>
    </source>
</evidence>
<dbReference type="Pfam" id="PF24681">
    <property type="entry name" value="Kelch_KLHDC2_KLHL20_DRC7"/>
    <property type="match status" value="1"/>
</dbReference>
<evidence type="ECO:0000256" key="4">
    <source>
        <dbReference type="SAM" id="MobiDB-lite"/>
    </source>
</evidence>
<feature type="compositionally biased region" description="Gly residues" evidence="4">
    <location>
        <begin position="26"/>
        <end position="44"/>
    </location>
</feature>
<dbReference type="RefSeq" id="WP_096460710.1">
    <property type="nucleotide sequence ID" value="NZ_AP014936.1"/>
</dbReference>
<dbReference type="Gene3D" id="2.60.40.3710">
    <property type="match status" value="1"/>
</dbReference>
<keyword evidence="3" id="KW-0677">Repeat</keyword>
<feature type="region of interest" description="Disordered" evidence="4">
    <location>
        <begin position="26"/>
        <end position="61"/>
    </location>
</feature>
<dbReference type="Proteomes" id="UP000218899">
    <property type="component" value="Chromosome"/>
</dbReference>
<reference evidence="7 8" key="1">
    <citation type="submission" date="2015-08" db="EMBL/GenBank/DDBJ databases">
        <title>Complete genome sequence of Sulfurifustis variabilis.</title>
        <authorList>
            <person name="Miura A."/>
            <person name="Kojima H."/>
            <person name="Fukui M."/>
        </authorList>
    </citation>
    <scope>NUCLEOTIDE SEQUENCE [LARGE SCALE GENOMIC DNA]</scope>
    <source>
        <strain evidence="8">skN76</strain>
    </source>
</reference>
<dbReference type="SUPFAM" id="SSF117281">
    <property type="entry name" value="Kelch motif"/>
    <property type="match status" value="2"/>
</dbReference>
<sequence length="501" mass="52717">MRRSEAPRAACLGTLLILAACGSNGSGDGSVPGSGSGSGTGGGSEPDTTPPRVIETDPPADVVGVPLDHTLSATFSEVIDAGTVDETRFGLSASGVPVPGAVATSGRSVRFNPTQPLARSTAYTAVLSGAISDRAGNPLGEDVTWNFVAETDAWRATSTASAPEGRTRHTAVWTGSEMIAWGGETTNGRLTNTGGRYEPVNDIWAPTPQTGAPLARRDHTAVWTGTEMIVWGGEIDLGQVTNTGARHLPGSAGWAATADAPLSGVPLPRRHHTAVWTGTEMIVWGGETGGNQLTNTGGLYRPDQWTPTAHGAGSRAPFPRRHHSAVWTGEEMIVWGGEITGGQLTNTGGRYRPSTNTWSEIPVTNAPLARRDHTAVWTGSEMVVWGGTGDFGMLQDGARYDPGTNTWTLIPTTDAPTSRAAHTFVWTGYEMIVWGGRDSFDGLSGGRYRPLANVWRETAIPNAPLARTDHTAVWTGSEMIVWGGRRSDTLEPTSSGGRYAP</sequence>
<evidence type="ECO:0000256" key="1">
    <source>
        <dbReference type="ARBA" id="ARBA00022441"/>
    </source>
</evidence>
<feature type="signal peptide" evidence="5">
    <location>
        <begin position="1"/>
        <end position="19"/>
    </location>
</feature>
<accession>A0A1B4V3M7</accession>
<name>A0A1B4V3M7_9GAMM</name>
<dbReference type="PANTHER" id="PTHR46093">
    <property type="entry name" value="ACYL-COA-BINDING DOMAIN-CONTAINING PROTEIN 5"/>
    <property type="match status" value="1"/>
</dbReference>
<protein>
    <submittedName>
        <fullName evidence="7">Kelch repeat protein</fullName>
    </submittedName>
</protein>
<evidence type="ECO:0000256" key="2">
    <source>
        <dbReference type="ARBA" id="ARBA00022729"/>
    </source>
</evidence>
<gene>
    <name evidence="7" type="ORF">SVA_1608</name>
</gene>
<keyword evidence="2 5" id="KW-0732">Signal</keyword>
<evidence type="ECO:0000313" key="7">
    <source>
        <dbReference type="EMBL" id="BAU48168.1"/>
    </source>
</evidence>
<proteinExistence type="predicted"/>
<feature type="chain" id="PRO_5008571310" evidence="5">
    <location>
        <begin position="20"/>
        <end position="501"/>
    </location>
</feature>
<evidence type="ECO:0000256" key="5">
    <source>
        <dbReference type="SAM" id="SignalP"/>
    </source>
</evidence>